<evidence type="ECO:0008006" key="11">
    <source>
        <dbReference type="Google" id="ProtNLM"/>
    </source>
</evidence>
<feature type="binding site" evidence="5">
    <location>
        <position position="267"/>
    </location>
    <ligand>
        <name>Mg(2+)</name>
        <dbReference type="ChEBI" id="CHEBI:18420"/>
        <note>catalytic</note>
    </ligand>
</feature>
<feature type="transmembrane region" description="Helical" evidence="6">
    <location>
        <begin position="7"/>
        <end position="27"/>
    </location>
</feature>
<comment type="caution">
    <text evidence="9">The sequence shown here is derived from an EMBL/GenBank/DDBJ whole genome shotgun (WGS) entry which is preliminary data.</text>
</comment>
<gene>
    <name evidence="9" type="ORF">HHI36_013243</name>
</gene>
<keyword evidence="3" id="KW-0378">Hydrolase</keyword>
<dbReference type="Pfam" id="PF01223">
    <property type="entry name" value="Endonuclease_NS"/>
    <property type="match status" value="1"/>
</dbReference>
<keyword evidence="6" id="KW-0472">Membrane</keyword>
<keyword evidence="3" id="KW-0255">Endonuclease</keyword>
<evidence type="ECO:0000256" key="1">
    <source>
        <dbReference type="ARBA" id="ARBA00010052"/>
    </source>
</evidence>
<dbReference type="InterPro" id="IPR020821">
    <property type="entry name" value="ENPP1-3/EXOG-like_nuc-like"/>
</dbReference>
<dbReference type="FunFam" id="3.40.570.10:FF:000007">
    <property type="entry name" value="Alkaline nuclease"/>
    <property type="match status" value="1"/>
</dbReference>
<comment type="similarity">
    <text evidence="1">Belongs to the DNA/RNA non-specific endonuclease family.</text>
</comment>
<dbReference type="AlphaFoldDB" id="A0ABD2NHR5"/>
<dbReference type="PANTHER" id="PTHR13966:SF19">
    <property type="entry name" value="NUCLEASE EXOG, MITOCHONDRIAL"/>
    <property type="match status" value="1"/>
</dbReference>
<evidence type="ECO:0000256" key="4">
    <source>
        <dbReference type="PIRSR" id="PIRSR640255-1"/>
    </source>
</evidence>
<dbReference type="SMART" id="SM00477">
    <property type="entry name" value="NUC"/>
    <property type="match status" value="1"/>
</dbReference>
<feature type="active site" description="Proton acceptor" evidence="4">
    <location>
        <position position="237"/>
    </location>
</feature>
<evidence type="ECO:0000313" key="10">
    <source>
        <dbReference type="Proteomes" id="UP001516400"/>
    </source>
</evidence>
<dbReference type="GO" id="GO:0004519">
    <property type="term" value="F:endonuclease activity"/>
    <property type="evidence" value="ECO:0007669"/>
    <property type="project" value="UniProtKB-KW"/>
</dbReference>
<evidence type="ECO:0000256" key="6">
    <source>
        <dbReference type="SAM" id="Phobius"/>
    </source>
</evidence>
<organism evidence="9 10">
    <name type="scientific">Cryptolaemus montrouzieri</name>
    <dbReference type="NCBI Taxonomy" id="559131"/>
    <lineage>
        <taxon>Eukaryota</taxon>
        <taxon>Metazoa</taxon>
        <taxon>Ecdysozoa</taxon>
        <taxon>Arthropoda</taxon>
        <taxon>Hexapoda</taxon>
        <taxon>Insecta</taxon>
        <taxon>Pterygota</taxon>
        <taxon>Neoptera</taxon>
        <taxon>Endopterygota</taxon>
        <taxon>Coleoptera</taxon>
        <taxon>Polyphaga</taxon>
        <taxon>Cucujiformia</taxon>
        <taxon>Coccinelloidea</taxon>
        <taxon>Coccinellidae</taxon>
        <taxon>Scymninae</taxon>
        <taxon>Scymnini</taxon>
        <taxon>Cryptolaemus</taxon>
    </lineage>
</organism>
<dbReference type="InterPro" id="IPR044929">
    <property type="entry name" value="DNA/RNA_non-sp_Endonuclease_sf"/>
</dbReference>
<feature type="domain" description="ENPP1-3/EXOG-like endonuclease/phosphodiesterase" evidence="7">
    <location>
        <begin position="168"/>
        <end position="376"/>
    </location>
</feature>
<dbReference type="InterPro" id="IPR001604">
    <property type="entry name" value="Endo_G_ENPP1-like_dom"/>
</dbReference>
<evidence type="ECO:0000256" key="5">
    <source>
        <dbReference type="PIRSR" id="PIRSR640255-2"/>
    </source>
</evidence>
<dbReference type="Gene3D" id="3.40.570.10">
    <property type="entry name" value="Extracellular Endonuclease, subunit A"/>
    <property type="match status" value="1"/>
</dbReference>
<feature type="domain" description="DNA/RNA non-specific endonuclease/pyrophosphatase/phosphodiesterase" evidence="8">
    <location>
        <begin position="146"/>
        <end position="388"/>
    </location>
</feature>
<reference evidence="9 10" key="1">
    <citation type="journal article" date="2021" name="BMC Biol.">
        <title>Horizontally acquired antibacterial genes associated with adaptive radiation of ladybird beetles.</title>
        <authorList>
            <person name="Li H.S."/>
            <person name="Tang X.F."/>
            <person name="Huang Y.H."/>
            <person name="Xu Z.Y."/>
            <person name="Chen M.L."/>
            <person name="Du X.Y."/>
            <person name="Qiu B.Y."/>
            <person name="Chen P.T."/>
            <person name="Zhang W."/>
            <person name="Slipinski A."/>
            <person name="Escalona H.E."/>
            <person name="Waterhouse R.M."/>
            <person name="Zwick A."/>
            <person name="Pang H."/>
        </authorList>
    </citation>
    <scope>NUCLEOTIDE SEQUENCE [LARGE SCALE GENOMIC DNA]</scope>
    <source>
        <strain evidence="9">SYSU2018</strain>
    </source>
</reference>
<evidence type="ECO:0000256" key="3">
    <source>
        <dbReference type="ARBA" id="ARBA00022759"/>
    </source>
</evidence>
<keyword evidence="5" id="KW-0479">Metal-binding</keyword>
<proteinExistence type="inferred from homology"/>
<evidence type="ECO:0000259" key="7">
    <source>
        <dbReference type="SMART" id="SM00477"/>
    </source>
</evidence>
<dbReference type="Proteomes" id="UP001516400">
    <property type="component" value="Unassembled WGS sequence"/>
</dbReference>
<protein>
    <recommendedName>
        <fullName evidence="11">DNA/RNA non-specific endonuclease domain-containing protein</fullName>
    </recommendedName>
</protein>
<dbReference type="InterPro" id="IPR044925">
    <property type="entry name" value="His-Me_finger_sf"/>
</dbReference>
<name>A0ABD2NHR5_9CUCU</name>
<dbReference type="PANTHER" id="PTHR13966">
    <property type="entry name" value="ENDONUCLEASE RELATED"/>
    <property type="match status" value="1"/>
</dbReference>
<evidence type="ECO:0000313" key="9">
    <source>
        <dbReference type="EMBL" id="KAL3277902.1"/>
    </source>
</evidence>
<dbReference type="InterPro" id="IPR040255">
    <property type="entry name" value="Non-specific_endonuclease"/>
</dbReference>
<keyword evidence="2" id="KW-0540">Nuclease</keyword>
<dbReference type="SUPFAM" id="SSF54060">
    <property type="entry name" value="His-Me finger endonucleases"/>
    <property type="match status" value="1"/>
</dbReference>
<sequence length="406" mass="46633">MLRKSIIVGIVVFVILVVVAIIAFITLEVCCKPNNCEIPPIHKNAPLYARFYPAEFVYPNHDHNLILEKGESITVGCPGSKLNIGVISIEVTCISSTLFSILGNNSDITSLYCEDKVKSIARYTNKLCENDGQEIEVGFELNKTQFLRQIRICFNVSSLNPLYSEHNLTRFIDNHDKSRRRPFFMEGSFYNLNKTEVYKLYNRINQRNTINQQLQIPNPNSTKVIKDGFSFYLSRGHLSPKADFFYGSQQNATFFYVNSAPQWGIINSKSWNNLEWRIRSFASKGNKNLQIFTGTFGNLVLNEYSSHQLYLYYNPPSEKIPIPEVFWKVVYEEIDQLGVAFIGTNNPFLNKTSLKLLCNDISKSVKWIEFNNKNITEGFTYACEVDDLRKTIKYIPQLHVNGILSK</sequence>
<keyword evidence="10" id="KW-1185">Reference proteome</keyword>
<evidence type="ECO:0000256" key="2">
    <source>
        <dbReference type="ARBA" id="ARBA00022722"/>
    </source>
</evidence>
<accession>A0ABD2NHR5</accession>
<keyword evidence="6" id="KW-1133">Transmembrane helix</keyword>
<evidence type="ECO:0000259" key="8">
    <source>
        <dbReference type="SMART" id="SM00892"/>
    </source>
</evidence>
<dbReference type="SMART" id="SM00892">
    <property type="entry name" value="Endonuclease_NS"/>
    <property type="match status" value="1"/>
</dbReference>
<dbReference type="EMBL" id="JABFTP020000103">
    <property type="protein sequence ID" value="KAL3277902.1"/>
    <property type="molecule type" value="Genomic_DNA"/>
</dbReference>
<keyword evidence="6" id="KW-0812">Transmembrane</keyword>